<organism evidence="1 2">
    <name type="scientific">Plakobranchus ocellatus</name>
    <dbReference type="NCBI Taxonomy" id="259542"/>
    <lineage>
        <taxon>Eukaryota</taxon>
        <taxon>Metazoa</taxon>
        <taxon>Spiralia</taxon>
        <taxon>Lophotrochozoa</taxon>
        <taxon>Mollusca</taxon>
        <taxon>Gastropoda</taxon>
        <taxon>Heterobranchia</taxon>
        <taxon>Euthyneura</taxon>
        <taxon>Panpulmonata</taxon>
        <taxon>Sacoglossa</taxon>
        <taxon>Placobranchoidea</taxon>
        <taxon>Plakobranchidae</taxon>
        <taxon>Plakobranchus</taxon>
    </lineage>
</organism>
<protein>
    <submittedName>
        <fullName evidence="1">Uncharacterized protein</fullName>
    </submittedName>
</protein>
<name>A0AAV4DDG7_9GAST</name>
<dbReference type="Proteomes" id="UP000735302">
    <property type="component" value="Unassembled WGS sequence"/>
</dbReference>
<dbReference type="AlphaFoldDB" id="A0AAV4DDG7"/>
<sequence>FPTKVAELTSFLNEAAPFGQLRDTSADNTCARLADKFCTLPKGNKPAELEPTTGWNMRFVSLMPPRPLPCPSVVFLLAYSPTHSKPLSLFVMVLPYCLSLT</sequence>
<accession>A0AAV4DDG7</accession>
<feature type="non-terminal residue" evidence="1">
    <location>
        <position position="1"/>
    </location>
</feature>
<evidence type="ECO:0000313" key="2">
    <source>
        <dbReference type="Proteomes" id="UP000735302"/>
    </source>
</evidence>
<dbReference type="EMBL" id="BLXT01007744">
    <property type="protein sequence ID" value="GFO42080.1"/>
    <property type="molecule type" value="Genomic_DNA"/>
</dbReference>
<reference evidence="1 2" key="1">
    <citation type="journal article" date="2021" name="Elife">
        <title>Chloroplast acquisition without the gene transfer in kleptoplastic sea slugs, Plakobranchus ocellatus.</title>
        <authorList>
            <person name="Maeda T."/>
            <person name="Takahashi S."/>
            <person name="Yoshida T."/>
            <person name="Shimamura S."/>
            <person name="Takaki Y."/>
            <person name="Nagai Y."/>
            <person name="Toyoda A."/>
            <person name="Suzuki Y."/>
            <person name="Arimoto A."/>
            <person name="Ishii H."/>
            <person name="Satoh N."/>
            <person name="Nishiyama T."/>
            <person name="Hasebe M."/>
            <person name="Maruyama T."/>
            <person name="Minagawa J."/>
            <person name="Obokata J."/>
            <person name="Shigenobu S."/>
        </authorList>
    </citation>
    <scope>NUCLEOTIDE SEQUENCE [LARGE SCALE GENOMIC DNA]</scope>
</reference>
<gene>
    <name evidence="1" type="ORF">PoB_006858500</name>
</gene>
<keyword evidence="2" id="KW-1185">Reference proteome</keyword>
<proteinExistence type="predicted"/>
<evidence type="ECO:0000313" key="1">
    <source>
        <dbReference type="EMBL" id="GFO42080.1"/>
    </source>
</evidence>
<comment type="caution">
    <text evidence="1">The sequence shown here is derived from an EMBL/GenBank/DDBJ whole genome shotgun (WGS) entry which is preliminary data.</text>
</comment>